<dbReference type="InterPro" id="IPR001663">
    <property type="entry name" value="Rng_hydr_dOase-A"/>
</dbReference>
<dbReference type="CDD" id="cd08879">
    <property type="entry name" value="RHO_alpha_C_AntDO-like"/>
    <property type="match status" value="1"/>
</dbReference>
<keyword evidence="6" id="KW-0411">Iron-sulfur</keyword>
<dbReference type="InterPro" id="IPR017941">
    <property type="entry name" value="Rieske_2Fe-2S"/>
</dbReference>
<dbReference type="GO" id="GO:0051537">
    <property type="term" value="F:2 iron, 2 sulfur cluster binding"/>
    <property type="evidence" value="ECO:0007669"/>
    <property type="project" value="UniProtKB-KW"/>
</dbReference>
<dbReference type="STRING" id="565045.NOR51B_2786"/>
<evidence type="ECO:0000313" key="9">
    <source>
        <dbReference type="Proteomes" id="UP000004699"/>
    </source>
</evidence>
<dbReference type="GO" id="GO:0005506">
    <property type="term" value="F:iron ion binding"/>
    <property type="evidence" value="ECO:0007669"/>
    <property type="project" value="InterPro"/>
</dbReference>
<evidence type="ECO:0000256" key="4">
    <source>
        <dbReference type="ARBA" id="ARBA00023002"/>
    </source>
</evidence>
<dbReference type="InterPro" id="IPR036922">
    <property type="entry name" value="Rieske_2Fe-2S_sf"/>
</dbReference>
<keyword evidence="9" id="KW-1185">Reference proteome</keyword>
<dbReference type="GO" id="GO:0018687">
    <property type="term" value="F:biphenyl 2,3-dioxygenase activity"/>
    <property type="evidence" value="ECO:0007669"/>
    <property type="project" value="UniProtKB-EC"/>
</dbReference>
<evidence type="ECO:0000313" key="8">
    <source>
        <dbReference type="EMBL" id="EED36833.1"/>
    </source>
</evidence>
<keyword evidence="4 8" id="KW-0560">Oxidoreductase</keyword>
<dbReference type="Pfam" id="PF00848">
    <property type="entry name" value="Ring_hydroxyl_A"/>
    <property type="match status" value="1"/>
</dbReference>
<dbReference type="Gene3D" id="2.102.10.10">
    <property type="entry name" value="Rieske [2Fe-2S] iron-sulphur domain"/>
    <property type="match status" value="1"/>
</dbReference>
<keyword evidence="5" id="KW-0408">Iron</keyword>
<keyword evidence="2" id="KW-0001">2Fe-2S</keyword>
<evidence type="ECO:0000256" key="6">
    <source>
        <dbReference type="ARBA" id="ARBA00023014"/>
    </source>
</evidence>
<dbReference type="PRINTS" id="PR00090">
    <property type="entry name" value="RNGDIOXGNASE"/>
</dbReference>
<dbReference type="PANTHER" id="PTHR43756:SF1">
    <property type="entry name" value="3-PHENYLPROPIONATE_CINNAMIC ACID DIOXYGENASE SUBUNIT ALPHA"/>
    <property type="match status" value="1"/>
</dbReference>
<keyword evidence="8" id="KW-0223">Dioxygenase</keyword>
<reference evidence="9" key="1">
    <citation type="journal article" date="2013" name="BMC Microbiol.">
        <title>Taxonomy and evolution of bacteriochlorophyll a-containing members of the OM60/NOR5 clade of marine gammaproteobacteria: description of Luminiphilus syltensis gen. nov., sp. nov., reclassification of Haliea rubra as Pseudohaliea rubra gen. nov., comb. nov., and emendation of Chromatocurvus halotolerans.</title>
        <authorList>
            <person name="Spring S."/>
            <person name="Riedel T."/>
            <person name="Sproer C."/>
            <person name="Yan S."/>
            <person name="Harder J."/>
            <person name="Fuchs B.M."/>
        </authorList>
    </citation>
    <scope>NUCLEOTIDE SEQUENCE [LARGE SCALE GENOMIC DNA]</scope>
    <source>
        <strain evidence="9">NOR51-B</strain>
    </source>
</reference>
<evidence type="ECO:0000256" key="2">
    <source>
        <dbReference type="ARBA" id="ARBA00022714"/>
    </source>
</evidence>
<accession>B8KTB9</accession>
<sequence length="441" mass="50215">MIPDRNFDHLVQPTRLHRDLYIDPELFELEMSRIWGQAWIFIGHESQIPEPGDYFTTNIDHKTPVVMIRDTDGSIKVLHNRCGHKGARLVVERQGKVRGAFNCSYHGWRFRFDGSLLAVPNEKGYADTGFDSSDPCYGMRPLAQVDHYRGFVFATLSEKAPALLDWMGGARDCFDNLCDRAPEGEVEVAGGVTRYEHQCNWKFILENLNDTMHPMVVHQSVVQAAKQFISTLPEDAVQQRSEAEIIPPFGASYETFENSGITGFNYGHHYDGGKTSIHADYSVMPEYHEAMVAAYGEERTREIYAFNTHNVCFYPSLTIKCAVQNIRVIRPIAVDRFIVETWSFRLKGAPDAMLQRTLLYSRLINSAMGMVGPDDLEVYRRAQEGHQSPAGEWIEFHRGYGTDQQLDDRIVGGGTSDLDMRTQYRAWKDYMQGAIFDGVDQ</sequence>
<evidence type="ECO:0000256" key="5">
    <source>
        <dbReference type="ARBA" id="ARBA00023004"/>
    </source>
</evidence>
<dbReference type="PANTHER" id="PTHR43756">
    <property type="entry name" value="CHOLINE MONOOXYGENASE, CHLOROPLASTIC"/>
    <property type="match status" value="1"/>
</dbReference>
<dbReference type="HOGENOM" id="CLU_026244_4_0_6"/>
<dbReference type="Pfam" id="PF00355">
    <property type="entry name" value="Rieske"/>
    <property type="match status" value="1"/>
</dbReference>
<dbReference type="EMBL" id="DS999411">
    <property type="protein sequence ID" value="EED36833.1"/>
    <property type="molecule type" value="Genomic_DNA"/>
</dbReference>
<keyword evidence="3" id="KW-0479">Metal-binding</keyword>
<evidence type="ECO:0000256" key="1">
    <source>
        <dbReference type="ARBA" id="ARBA00008751"/>
    </source>
</evidence>
<proteinExistence type="inferred from homology"/>
<dbReference type="InterPro" id="IPR015879">
    <property type="entry name" value="Ring_hydroxy_dOase_asu_C_dom"/>
</dbReference>
<dbReference type="PROSITE" id="PS51296">
    <property type="entry name" value="RIESKE"/>
    <property type="match status" value="1"/>
</dbReference>
<comment type="similarity">
    <text evidence="1">Belongs to the bacterial ring-hydroxylating dioxygenase alpha subunit family.</text>
</comment>
<dbReference type="eggNOG" id="COG4638">
    <property type="taxonomic scope" value="Bacteria"/>
</dbReference>
<dbReference type="Gene3D" id="3.90.380.10">
    <property type="entry name" value="Naphthalene 1,2-dioxygenase Alpha Subunit, Chain A, domain 1"/>
    <property type="match status" value="1"/>
</dbReference>
<name>B8KTB9_9GAMM</name>
<dbReference type="SUPFAM" id="SSF55961">
    <property type="entry name" value="Bet v1-like"/>
    <property type="match status" value="1"/>
</dbReference>
<dbReference type="SUPFAM" id="SSF50022">
    <property type="entry name" value="ISP domain"/>
    <property type="match status" value="1"/>
</dbReference>
<evidence type="ECO:0000256" key="3">
    <source>
        <dbReference type="ARBA" id="ARBA00022723"/>
    </source>
</evidence>
<feature type="domain" description="Rieske" evidence="7">
    <location>
        <begin position="39"/>
        <end position="154"/>
    </location>
</feature>
<dbReference type="AlphaFoldDB" id="B8KTB9"/>
<organism evidence="8 9">
    <name type="scientific">Luminiphilus syltensis NOR5-1B</name>
    <dbReference type="NCBI Taxonomy" id="565045"/>
    <lineage>
        <taxon>Bacteria</taxon>
        <taxon>Pseudomonadati</taxon>
        <taxon>Pseudomonadota</taxon>
        <taxon>Gammaproteobacteria</taxon>
        <taxon>Cellvibrionales</taxon>
        <taxon>Halieaceae</taxon>
        <taxon>Luminiphilus</taxon>
    </lineage>
</organism>
<protein>
    <submittedName>
        <fullName evidence="8">Biphenyl dioxygenase subunit alpha</fullName>
        <ecNumber evidence="8">1.14.12.18</ecNumber>
    </submittedName>
</protein>
<dbReference type="EC" id="1.14.12.18" evidence="8"/>
<dbReference type="Proteomes" id="UP000004699">
    <property type="component" value="Unassembled WGS sequence"/>
</dbReference>
<evidence type="ECO:0000259" key="7">
    <source>
        <dbReference type="PROSITE" id="PS51296"/>
    </source>
</evidence>
<gene>
    <name evidence="8" type="ORF">NOR51B_2786</name>
</gene>